<keyword evidence="2" id="KW-1185">Reference proteome</keyword>
<accession>A0ACB9KXZ3</accession>
<sequence length="457" mass="51240">MSNHPPPQVTIHSKLTVVSSKPIGPGKTHHLTALDHAVDIHNLYFVFYYQHNLFGSFELDPLRECLSEVLSLYPIITGRIARGKDGNWELRCNDAGLRVIRARVDTPIHEWLRSATESQERDLTALEDIPPDTDSWSPFRIQINEFEGGGAAIGLSCSHMLADFTSAISFIKSWTEAYRRLPITHPPLFDQIRSEAALRGGSAPNTAATYKNANPTKPQTKLASATFKFSSSVIEQCLSQVHEISPFDFLSALFWTRIARLKPPKNDQTHSISICFDFRNMLKPALPLGYFGNALHFSKLSLTVKDMESSQLSDVAGLVHSHLAELEDKKEEIWSSMDWLESQREEGGKYRSPNCMYGSELTFVRMEHLILSSEHETEQSLMYAAKFGNNEKPIHVSCCVGNVDREGLIMVMPSPEGGLARTVTLMLAEEQLAELCEDQVIMQLQPIMLLTATKLSH</sequence>
<evidence type="ECO:0000313" key="2">
    <source>
        <dbReference type="Proteomes" id="UP000828941"/>
    </source>
</evidence>
<dbReference type="Proteomes" id="UP000828941">
    <property type="component" value="Chromosome 13"/>
</dbReference>
<evidence type="ECO:0000313" key="1">
    <source>
        <dbReference type="EMBL" id="KAI4301911.1"/>
    </source>
</evidence>
<name>A0ACB9KXZ3_BAUVA</name>
<gene>
    <name evidence="1" type="ORF">L6164_035147</name>
</gene>
<dbReference type="EMBL" id="CM039438">
    <property type="protein sequence ID" value="KAI4301911.1"/>
    <property type="molecule type" value="Genomic_DNA"/>
</dbReference>
<proteinExistence type="predicted"/>
<organism evidence="1 2">
    <name type="scientific">Bauhinia variegata</name>
    <name type="common">Purple orchid tree</name>
    <name type="synonym">Phanera variegata</name>
    <dbReference type="NCBI Taxonomy" id="167791"/>
    <lineage>
        <taxon>Eukaryota</taxon>
        <taxon>Viridiplantae</taxon>
        <taxon>Streptophyta</taxon>
        <taxon>Embryophyta</taxon>
        <taxon>Tracheophyta</taxon>
        <taxon>Spermatophyta</taxon>
        <taxon>Magnoliopsida</taxon>
        <taxon>eudicotyledons</taxon>
        <taxon>Gunneridae</taxon>
        <taxon>Pentapetalae</taxon>
        <taxon>rosids</taxon>
        <taxon>fabids</taxon>
        <taxon>Fabales</taxon>
        <taxon>Fabaceae</taxon>
        <taxon>Cercidoideae</taxon>
        <taxon>Cercideae</taxon>
        <taxon>Bauhiniinae</taxon>
        <taxon>Bauhinia</taxon>
    </lineage>
</organism>
<comment type="caution">
    <text evidence="1">The sequence shown here is derived from an EMBL/GenBank/DDBJ whole genome shotgun (WGS) entry which is preliminary data.</text>
</comment>
<reference evidence="1 2" key="1">
    <citation type="journal article" date="2022" name="DNA Res.">
        <title>Chromosomal-level genome assembly of the orchid tree Bauhinia variegata (Leguminosae; Cercidoideae) supports the allotetraploid origin hypothesis of Bauhinia.</title>
        <authorList>
            <person name="Zhong Y."/>
            <person name="Chen Y."/>
            <person name="Zheng D."/>
            <person name="Pang J."/>
            <person name="Liu Y."/>
            <person name="Luo S."/>
            <person name="Meng S."/>
            <person name="Qian L."/>
            <person name="Wei D."/>
            <person name="Dai S."/>
            <person name="Zhou R."/>
        </authorList>
    </citation>
    <scope>NUCLEOTIDE SEQUENCE [LARGE SCALE GENOMIC DNA]</scope>
    <source>
        <strain evidence="1">BV-YZ2020</strain>
    </source>
</reference>
<protein>
    <submittedName>
        <fullName evidence="1">Uncharacterized protein</fullName>
    </submittedName>
</protein>